<feature type="region of interest" description="Disordered" evidence="1">
    <location>
        <begin position="89"/>
        <end position="173"/>
    </location>
</feature>
<reference evidence="2" key="2">
    <citation type="submission" date="2022-06" db="UniProtKB">
        <authorList>
            <consortium name="EnsemblMetazoa"/>
        </authorList>
    </citation>
    <scope>IDENTIFICATION</scope>
    <source>
        <strain evidence="2">DF5081</strain>
    </source>
</reference>
<dbReference type="Proteomes" id="UP000005237">
    <property type="component" value="Unassembled WGS sequence"/>
</dbReference>
<name>A0A8R1DML2_CAEJA</name>
<feature type="compositionally biased region" description="Basic and acidic residues" evidence="1">
    <location>
        <begin position="147"/>
        <end position="173"/>
    </location>
</feature>
<accession>A0A8R1DML2</accession>
<protein>
    <submittedName>
        <fullName evidence="2">Uncharacterized protein</fullName>
    </submittedName>
</protein>
<proteinExistence type="predicted"/>
<feature type="compositionally biased region" description="Pro residues" evidence="1">
    <location>
        <begin position="15"/>
        <end position="53"/>
    </location>
</feature>
<keyword evidence="3" id="KW-1185">Reference proteome</keyword>
<feature type="region of interest" description="Disordered" evidence="1">
    <location>
        <begin position="1"/>
        <end position="71"/>
    </location>
</feature>
<sequence>MDDEELGYSLVLSPPSSPVIPPTPKRLPPPPPLPSLPPLPPPPLPPPPPPPQRFIPEKIHFLPPPPPPPPLPPLYPPFEIAIPIFDPEIPPPPVNYTIPDLKLKPREEKPAKPSRSSEHSKLEKTPSNSSLLSAPKMTKKRRMQSNYERRLRDEQMSKEERKMERRYEKKRAEHEAVVGVGVGLCREKKAQKPVVVEDLKRKETHKEEKYAVDENHNKKEPVRKKKKACSASTSSTSLVDVSEKRPLPKLSIKYTRMKQGYLIKKVVNTEFVWSDGRWQPKEHKWKSTKGIISNPQTARKRLSRGGKSGENLPPAIGIIKLIRTADGGYRRKA</sequence>
<reference evidence="3" key="1">
    <citation type="submission" date="2010-08" db="EMBL/GenBank/DDBJ databases">
        <authorList>
            <consortium name="Caenorhabditis japonica Sequencing Consortium"/>
            <person name="Wilson R.K."/>
        </authorList>
    </citation>
    <scope>NUCLEOTIDE SEQUENCE [LARGE SCALE GENOMIC DNA]</scope>
    <source>
        <strain evidence="3">DF5081</strain>
    </source>
</reference>
<dbReference type="EnsemblMetazoa" id="CJA05688.1">
    <property type="protein sequence ID" value="CJA05688.1"/>
    <property type="gene ID" value="WBGene00124892"/>
</dbReference>
<evidence type="ECO:0000313" key="2">
    <source>
        <dbReference type="EnsemblMetazoa" id="CJA05688.1"/>
    </source>
</evidence>
<feature type="compositionally biased region" description="Basic and acidic residues" evidence="1">
    <location>
        <begin position="201"/>
        <end position="220"/>
    </location>
</feature>
<dbReference type="AlphaFoldDB" id="A0A8R1DML2"/>
<organism evidence="2 3">
    <name type="scientific">Caenorhabditis japonica</name>
    <dbReference type="NCBI Taxonomy" id="281687"/>
    <lineage>
        <taxon>Eukaryota</taxon>
        <taxon>Metazoa</taxon>
        <taxon>Ecdysozoa</taxon>
        <taxon>Nematoda</taxon>
        <taxon>Chromadorea</taxon>
        <taxon>Rhabditida</taxon>
        <taxon>Rhabditina</taxon>
        <taxon>Rhabditomorpha</taxon>
        <taxon>Rhabditoidea</taxon>
        <taxon>Rhabditidae</taxon>
        <taxon>Peloderinae</taxon>
        <taxon>Caenorhabditis</taxon>
    </lineage>
</organism>
<evidence type="ECO:0000313" key="3">
    <source>
        <dbReference type="Proteomes" id="UP000005237"/>
    </source>
</evidence>
<feature type="compositionally biased region" description="Basic and acidic residues" evidence="1">
    <location>
        <begin position="101"/>
        <end position="124"/>
    </location>
</feature>
<feature type="region of interest" description="Disordered" evidence="1">
    <location>
        <begin position="201"/>
        <end position="236"/>
    </location>
</feature>
<evidence type="ECO:0000256" key="1">
    <source>
        <dbReference type="SAM" id="MobiDB-lite"/>
    </source>
</evidence>
<feature type="compositionally biased region" description="Pro residues" evidence="1">
    <location>
        <begin position="62"/>
        <end position="71"/>
    </location>
</feature>